<reference evidence="4 5" key="1">
    <citation type="submission" date="2020-05" db="EMBL/GenBank/DDBJ databases">
        <title>Nakamurella sp. DB0629 isolated from air conditioner.</title>
        <authorList>
            <person name="Kim D.H."/>
            <person name="Kim D.-U."/>
        </authorList>
    </citation>
    <scope>NUCLEOTIDE SEQUENCE [LARGE SCALE GENOMIC DNA]</scope>
    <source>
        <strain evidence="4 5">DB0629</strain>
    </source>
</reference>
<feature type="domain" description="DUF7168" evidence="3">
    <location>
        <begin position="78"/>
        <end position="198"/>
    </location>
</feature>
<protein>
    <submittedName>
        <fullName evidence="4">DUF2786 domain-containing protein</fullName>
    </submittedName>
</protein>
<comment type="caution">
    <text evidence="4">The sequence shown here is derived from an EMBL/GenBank/DDBJ whole genome shotgun (WGS) entry which is preliminary data.</text>
</comment>
<dbReference type="InterPro" id="IPR055592">
    <property type="entry name" value="DUF7168"/>
</dbReference>
<evidence type="ECO:0000259" key="3">
    <source>
        <dbReference type="Pfam" id="PF23771"/>
    </source>
</evidence>
<feature type="region of interest" description="Disordered" evidence="1">
    <location>
        <begin position="193"/>
        <end position="218"/>
    </location>
</feature>
<evidence type="ECO:0000313" key="5">
    <source>
        <dbReference type="Proteomes" id="UP000562984"/>
    </source>
</evidence>
<dbReference type="Pfam" id="PF23771">
    <property type="entry name" value="DUF7168"/>
    <property type="match status" value="1"/>
</dbReference>
<dbReference type="Proteomes" id="UP000562984">
    <property type="component" value="Unassembled WGS sequence"/>
</dbReference>
<dbReference type="InterPro" id="IPR024498">
    <property type="entry name" value="DUF2786"/>
</dbReference>
<gene>
    <name evidence="4" type="ORF">HKD39_06615</name>
</gene>
<dbReference type="Pfam" id="PF10979">
    <property type="entry name" value="DUF2786"/>
    <property type="match status" value="1"/>
</dbReference>
<feature type="compositionally biased region" description="Polar residues" evidence="1">
    <location>
        <begin position="241"/>
        <end position="259"/>
    </location>
</feature>
<evidence type="ECO:0000313" key="4">
    <source>
        <dbReference type="EMBL" id="NNG35386.1"/>
    </source>
</evidence>
<feature type="domain" description="DUF2786" evidence="2">
    <location>
        <begin position="4"/>
        <end position="38"/>
    </location>
</feature>
<dbReference type="AlphaFoldDB" id="A0A849A6W6"/>
<organism evidence="4 5">
    <name type="scientific">Nakamurella aerolata</name>
    <dbReference type="NCBI Taxonomy" id="1656892"/>
    <lineage>
        <taxon>Bacteria</taxon>
        <taxon>Bacillati</taxon>
        <taxon>Actinomycetota</taxon>
        <taxon>Actinomycetes</taxon>
        <taxon>Nakamurellales</taxon>
        <taxon>Nakamurellaceae</taxon>
        <taxon>Nakamurella</taxon>
    </lineage>
</organism>
<sequence>MADKTLSRIAALLRQAEGTDNEHEAEAFMAAAQRLATLESVDLALARSHTAAKERRKTPEQRTISIGEAGKRGLGTYVQLFVAIAGANEVTCDVARNSTYVYAYGFGEDIDVCEALYSSLVVQMVAACERFLRSGTHRAELVWGRDRGRWVQRPVHATTARINFQNAFAVEVGSRLQHANQQARSEAEQRLARQATDQAAGGSDVPVDAAAGTTQGRSSSVAVALRAKELEITDFYQRTSQARGSWRGSSAGYSESSQRAGKRAGKQAQLGRRTAIGGQRKALR</sequence>
<accession>A0A849A6W6</accession>
<dbReference type="EMBL" id="JABEND010000003">
    <property type="protein sequence ID" value="NNG35386.1"/>
    <property type="molecule type" value="Genomic_DNA"/>
</dbReference>
<evidence type="ECO:0000259" key="2">
    <source>
        <dbReference type="Pfam" id="PF10979"/>
    </source>
</evidence>
<keyword evidence="5" id="KW-1185">Reference proteome</keyword>
<feature type="region of interest" description="Disordered" evidence="1">
    <location>
        <begin position="241"/>
        <end position="284"/>
    </location>
</feature>
<proteinExistence type="predicted"/>
<dbReference type="RefSeq" id="WP_171199084.1">
    <property type="nucleotide sequence ID" value="NZ_JABEND010000003.1"/>
</dbReference>
<evidence type="ECO:0000256" key="1">
    <source>
        <dbReference type="SAM" id="MobiDB-lite"/>
    </source>
</evidence>
<name>A0A849A6W6_9ACTN</name>